<dbReference type="EMBL" id="BPLQ01006747">
    <property type="protein sequence ID" value="GIY24834.1"/>
    <property type="molecule type" value="Genomic_DNA"/>
</dbReference>
<evidence type="ECO:0000256" key="1">
    <source>
        <dbReference type="SAM" id="MobiDB-lite"/>
    </source>
</evidence>
<reference evidence="2 3" key="1">
    <citation type="submission" date="2021-06" db="EMBL/GenBank/DDBJ databases">
        <title>Caerostris darwini draft genome.</title>
        <authorList>
            <person name="Kono N."/>
            <person name="Arakawa K."/>
        </authorList>
    </citation>
    <scope>NUCLEOTIDE SEQUENCE [LARGE SCALE GENOMIC DNA]</scope>
</reference>
<feature type="region of interest" description="Disordered" evidence="1">
    <location>
        <begin position="1"/>
        <end position="20"/>
    </location>
</feature>
<name>A0AAV4RVW5_9ARAC</name>
<proteinExistence type="predicted"/>
<dbReference type="AlphaFoldDB" id="A0AAV4RVW5"/>
<accession>A0AAV4RVW5</accession>
<sequence>MQYMKNTEENEHEFKTRQTSYHQDRIKLLVIFIYFPKELTFNVRQKLPRIKKWVLTTFAFSVMKRNGVGGEKSISGRDFRAKRYKEWNPVTGFLGRGTRMKRGQEDEN</sequence>
<keyword evidence="3" id="KW-1185">Reference proteome</keyword>
<organism evidence="2 3">
    <name type="scientific">Caerostris darwini</name>
    <dbReference type="NCBI Taxonomy" id="1538125"/>
    <lineage>
        <taxon>Eukaryota</taxon>
        <taxon>Metazoa</taxon>
        <taxon>Ecdysozoa</taxon>
        <taxon>Arthropoda</taxon>
        <taxon>Chelicerata</taxon>
        <taxon>Arachnida</taxon>
        <taxon>Araneae</taxon>
        <taxon>Araneomorphae</taxon>
        <taxon>Entelegynae</taxon>
        <taxon>Araneoidea</taxon>
        <taxon>Araneidae</taxon>
        <taxon>Caerostris</taxon>
    </lineage>
</organism>
<gene>
    <name evidence="2" type="ORF">CDAR_494971</name>
</gene>
<evidence type="ECO:0000313" key="3">
    <source>
        <dbReference type="Proteomes" id="UP001054837"/>
    </source>
</evidence>
<dbReference type="Proteomes" id="UP001054837">
    <property type="component" value="Unassembled WGS sequence"/>
</dbReference>
<evidence type="ECO:0000313" key="2">
    <source>
        <dbReference type="EMBL" id="GIY24834.1"/>
    </source>
</evidence>
<comment type="caution">
    <text evidence="2">The sequence shown here is derived from an EMBL/GenBank/DDBJ whole genome shotgun (WGS) entry which is preliminary data.</text>
</comment>
<protein>
    <submittedName>
        <fullName evidence="2">Uncharacterized protein</fullName>
    </submittedName>
</protein>